<dbReference type="InterPro" id="IPR025164">
    <property type="entry name" value="Toastrack_DUF4097"/>
</dbReference>
<protein>
    <submittedName>
        <fullName evidence="4">DUF4097 family beta strand repeat-containing protein</fullName>
    </submittedName>
</protein>
<evidence type="ECO:0000259" key="2">
    <source>
        <dbReference type="Pfam" id="PF13349"/>
    </source>
</evidence>
<dbReference type="Proteomes" id="UP001164718">
    <property type="component" value="Chromosome"/>
</dbReference>
<name>A0A9E8RW36_9BACI</name>
<gene>
    <name evidence="4" type="ORF">OE104_00425</name>
</gene>
<dbReference type="Pfam" id="PF22746">
    <property type="entry name" value="SHOCT-like_DUF2089-C"/>
    <property type="match status" value="1"/>
</dbReference>
<feature type="compositionally biased region" description="Polar residues" evidence="1">
    <location>
        <begin position="41"/>
        <end position="52"/>
    </location>
</feature>
<proteinExistence type="predicted"/>
<sequence length="362" mass="40920">MDESRKQILERLKNGELNVEEASKLLEDLEWNQKGTEHTTTKPGSQETAESYTRTETDPYEKKFTSATKKLSNIFDQAISKMKKMDLDFYNSVEVSHVFQRNQSDFTNVFIEISNGDVAIATWDHTDVRIECKAKVYREDDPDKGKKKFLKEVECTESDGSLIFKSKDKLMKVSAKMYVPEKMYRYVKVKLTNGPITCEQVQAEKFDCKTANGKIRLVGCAGEKGDIETVNGQVTVMDGDFEKLDMETVNGKVNVDGKCSELDVETIGGTIVVTVKNSDIESARIRSMTGAVYVKLPTDIGIYGELKSHVGNLQVDFSDILIKQQRKEFIMKHLVFEKVSDMSKPMNLYAEAKTGSIFIQPL</sequence>
<evidence type="ECO:0000313" key="4">
    <source>
        <dbReference type="EMBL" id="WAA09884.1"/>
    </source>
</evidence>
<dbReference type="InterPro" id="IPR053959">
    <property type="entry name" value="YvlB/LiaX_N"/>
</dbReference>
<reference evidence="4" key="1">
    <citation type="submission" date="2022-09" db="EMBL/GenBank/DDBJ databases">
        <title>Complete Genomes of Fervidibacillus albus and Fervidibacillus halotolerans isolated from tidal flat sediments.</title>
        <authorList>
            <person name="Kwon K.K."/>
            <person name="Yang S.-H."/>
            <person name="Park M.J."/>
            <person name="Oh H.-M."/>
        </authorList>
    </citation>
    <scope>NUCLEOTIDE SEQUENCE</scope>
    <source>
        <strain evidence="4">MEBiC13591</strain>
    </source>
</reference>
<feature type="domain" description="YvlB/LiaX N-terminal" evidence="3">
    <location>
        <begin position="4"/>
        <end position="30"/>
    </location>
</feature>
<dbReference type="AlphaFoldDB" id="A0A9E8RW36"/>
<evidence type="ECO:0000259" key="3">
    <source>
        <dbReference type="Pfam" id="PF22746"/>
    </source>
</evidence>
<organism evidence="4 5">
    <name type="scientific">Fervidibacillus albus</name>
    <dbReference type="NCBI Taxonomy" id="2980026"/>
    <lineage>
        <taxon>Bacteria</taxon>
        <taxon>Bacillati</taxon>
        <taxon>Bacillota</taxon>
        <taxon>Bacilli</taxon>
        <taxon>Bacillales</taxon>
        <taxon>Bacillaceae</taxon>
        <taxon>Fervidibacillus</taxon>
    </lineage>
</organism>
<evidence type="ECO:0000313" key="5">
    <source>
        <dbReference type="Proteomes" id="UP001164718"/>
    </source>
</evidence>
<dbReference type="Gene3D" id="2.160.20.120">
    <property type="match status" value="1"/>
</dbReference>
<feature type="region of interest" description="Disordered" evidence="1">
    <location>
        <begin position="30"/>
        <end position="57"/>
    </location>
</feature>
<dbReference type="KEGG" id="faf:OE104_00425"/>
<evidence type="ECO:0000256" key="1">
    <source>
        <dbReference type="SAM" id="MobiDB-lite"/>
    </source>
</evidence>
<keyword evidence="5" id="KW-1185">Reference proteome</keyword>
<feature type="domain" description="DUF4097" evidence="2">
    <location>
        <begin position="108"/>
        <end position="321"/>
    </location>
</feature>
<dbReference type="RefSeq" id="WP_275417666.1">
    <property type="nucleotide sequence ID" value="NZ_CP106878.1"/>
</dbReference>
<dbReference type="Pfam" id="PF13349">
    <property type="entry name" value="DUF4097"/>
    <property type="match status" value="1"/>
</dbReference>
<accession>A0A9E8RW36</accession>
<dbReference type="EMBL" id="CP106878">
    <property type="protein sequence ID" value="WAA09884.1"/>
    <property type="molecule type" value="Genomic_DNA"/>
</dbReference>